<dbReference type="Proteomes" id="UP001151760">
    <property type="component" value="Unassembled WGS sequence"/>
</dbReference>
<dbReference type="SMART" id="SM00343">
    <property type="entry name" value="ZnF_C2HC"/>
    <property type="match status" value="1"/>
</dbReference>
<feature type="compositionally biased region" description="Low complexity" evidence="3">
    <location>
        <begin position="533"/>
        <end position="545"/>
    </location>
</feature>
<feature type="region of interest" description="Disordered" evidence="3">
    <location>
        <begin position="533"/>
        <end position="561"/>
    </location>
</feature>
<feature type="coiled-coil region" evidence="2">
    <location>
        <begin position="413"/>
        <end position="440"/>
    </location>
</feature>
<proteinExistence type="predicted"/>
<keyword evidence="1" id="KW-0863">Zinc-finger</keyword>
<sequence length="1024" mass="115545">MLVQASEEVGEDSIPSSDYTQITILIIHSTSSSTQRKTISQRKRNEEGGRGVMMSQGRRKNLLPTLSNDLLHSGEDSMQLNDLMVLCTQLQKQVLDLEKAKSDQAIEIAEFKRMEDASKQGRSIKDIDADAEDEVFVIVTTSEKIEQISTADIGGVTAAKIDELTLAQTLIEIKASKPKVKKKSTSGSRRKVLVRKEEQECTTKNLQRTKTGRRCTKNRWHFERLTEDYSDKLKRPNGDALRKCILKGPYTPTIVTTLAVPTTEESPAFLEQTTVETVMNMTPENRAHFESEKEVIHLILTGIGDEIYSTVDACQTAQEMWEAIERLQQGESLNIQDVKTNLFWEFGQFTSHDGETIESYYTRFYKMMNEMIRNNLTVATMQVNVQFLQQLQPEWSRFVTIVKQQHKLDEVSYHKLFDILKQYQKEVNELRAERMAKNANPLALVATAQTMQDPYYQTPKHHKSYAPTSKASLPTRSHATTRYKGKEIAKPITPPSESASEEDSDPEQAQKDKDMQKNLALIAKYFKKLYKPTNNNLRTSSNTRNKNVDTNPRYKTDNQTGQFGNQRAVNVVGARETVGGPVVQQSGIQCFNCKEFGHYAKECRKPKRVRDSTYHKEKMLLCKQAEKGVQLQAEQSDWLADTDEEIDEQELEAHYSYMAKIQEVPNADSGTDAEPLEQVHYDTDHNVFANDLQHFEQSESIRNTCAVETGDSNVIPDSPDMCDNDIQNDQHDVECDDERAALANLIANLKLDVDDNKKIQKQLKKANATLTQELTKCKSILAETSRTLGESNSIRESCLVALQHKQTQSDPATRLIPDSEEILTLADESRSKLNTIGSKGHRHTRRFKSNGRPTLAIQCTSKRLKMRHASVLYAITKDQSDPAIRLIPDIGRDCSETRWAVNGAESTRTYKRLVRSAPNGIARHRNRPRASLVLSGDKHDSCEKSASASCSGEHKCGQTATPVNERAGMRKVRILSSEGSTLRVERVYGVPKNSKEMGLCANHATNAYRDLCSERSLPSYLSGD</sequence>
<evidence type="ECO:0000256" key="2">
    <source>
        <dbReference type="SAM" id="Coils"/>
    </source>
</evidence>
<keyword evidence="6" id="KW-1185">Reference proteome</keyword>
<dbReference type="Pfam" id="PF00098">
    <property type="entry name" value="zf-CCHC"/>
    <property type="match status" value="1"/>
</dbReference>
<feature type="domain" description="CCHC-type" evidence="4">
    <location>
        <begin position="590"/>
        <end position="605"/>
    </location>
</feature>
<name>A0ABQ5I390_9ASTR</name>
<evidence type="ECO:0000256" key="1">
    <source>
        <dbReference type="PROSITE-ProRule" id="PRU00047"/>
    </source>
</evidence>
<protein>
    <submittedName>
        <fullName evidence="5">Retrovirus-related pol polyprotein from transposon TNT 1-94</fullName>
    </submittedName>
</protein>
<evidence type="ECO:0000256" key="3">
    <source>
        <dbReference type="SAM" id="MobiDB-lite"/>
    </source>
</evidence>
<evidence type="ECO:0000313" key="5">
    <source>
        <dbReference type="EMBL" id="GJT93832.1"/>
    </source>
</evidence>
<dbReference type="InterPro" id="IPR001878">
    <property type="entry name" value="Znf_CCHC"/>
</dbReference>
<dbReference type="Pfam" id="PF14223">
    <property type="entry name" value="Retrotran_gag_2"/>
    <property type="match status" value="1"/>
</dbReference>
<dbReference type="Gene3D" id="4.10.60.10">
    <property type="entry name" value="Zinc finger, CCHC-type"/>
    <property type="match status" value="1"/>
</dbReference>
<organism evidence="5 6">
    <name type="scientific">Tanacetum coccineum</name>
    <dbReference type="NCBI Taxonomy" id="301880"/>
    <lineage>
        <taxon>Eukaryota</taxon>
        <taxon>Viridiplantae</taxon>
        <taxon>Streptophyta</taxon>
        <taxon>Embryophyta</taxon>
        <taxon>Tracheophyta</taxon>
        <taxon>Spermatophyta</taxon>
        <taxon>Magnoliopsida</taxon>
        <taxon>eudicotyledons</taxon>
        <taxon>Gunneridae</taxon>
        <taxon>Pentapetalae</taxon>
        <taxon>asterids</taxon>
        <taxon>campanulids</taxon>
        <taxon>Asterales</taxon>
        <taxon>Asteraceae</taxon>
        <taxon>Asteroideae</taxon>
        <taxon>Anthemideae</taxon>
        <taxon>Anthemidinae</taxon>
        <taxon>Tanacetum</taxon>
    </lineage>
</organism>
<accession>A0ABQ5I390</accession>
<keyword evidence="1" id="KW-0862">Zinc</keyword>
<reference evidence="5" key="1">
    <citation type="journal article" date="2022" name="Int. J. Mol. Sci.">
        <title>Draft Genome of Tanacetum Coccineum: Genomic Comparison of Closely Related Tanacetum-Family Plants.</title>
        <authorList>
            <person name="Yamashiro T."/>
            <person name="Shiraishi A."/>
            <person name="Nakayama K."/>
            <person name="Satake H."/>
        </authorList>
    </citation>
    <scope>NUCLEOTIDE SEQUENCE</scope>
</reference>
<keyword evidence="1" id="KW-0479">Metal-binding</keyword>
<comment type="caution">
    <text evidence="5">The sequence shown here is derived from an EMBL/GenBank/DDBJ whole genome shotgun (WGS) entry which is preliminary data.</text>
</comment>
<reference evidence="5" key="2">
    <citation type="submission" date="2022-01" db="EMBL/GenBank/DDBJ databases">
        <authorList>
            <person name="Yamashiro T."/>
            <person name="Shiraishi A."/>
            <person name="Satake H."/>
            <person name="Nakayama K."/>
        </authorList>
    </citation>
    <scope>NUCLEOTIDE SEQUENCE</scope>
</reference>
<feature type="region of interest" description="Disordered" evidence="3">
    <location>
        <begin position="457"/>
        <end position="513"/>
    </location>
</feature>
<feature type="region of interest" description="Disordered" evidence="3">
    <location>
        <begin position="33"/>
        <end position="58"/>
    </location>
</feature>
<feature type="compositionally biased region" description="Polar residues" evidence="3">
    <location>
        <begin position="466"/>
        <end position="480"/>
    </location>
</feature>
<gene>
    <name evidence="5" type="ORF">Tco_1082677</name>
</gene>
<dbReference type="InterPro" id="IPR036875">
    <property type="entry name" value="Znf_CCHC_sf"/>
</dbReference>
<keyword evidence="2" id="KW-0175">Coiled coil</keyword>
<dbReference type="EMBL" id="BQNB010020240">
    <property type="protein sequence ID" value="GJT93832.1"/>
    <property type="molecule type" value="Genomic_DNA"/>
</dbReference>
<dbReference type="PROSITE" id="PS50158">
    <property type="entry name" value="ZF_CCHC"/>
    <property type="match status" value="1"/>
</dbReference>
<evidence type="ECO:0000313" key="6">
    <source>
        <dbReference type="Proteomes" id="UP001151760"/>
    </source>
</evidence>
<dbReference type="SUPFAM" id="SSF57756">
    <property type="entry name" value="Retrovirus zinc finger-like domains"/>
    <property type="match status" value="1"/>
</dbReference>
<evidence type="ECO:0000259" key="4">
    <source>
        <dbReference type="PROSITE" id="PS50158"/>
    </source>
</evidence>